<evidence type="ECO:0000313" key="2">
    <source>
        <dbReference type="EMBL" id="TRW24883.1"/>
    </source>
</evidence>
<reference evidence="2 3" key="1">
    <citation type="submission" date="2019-07" db="EMBL/GenBank/DDBJ databases">
        <title>Flavobacterium sp. nov., isolated from glacier ice.</title>
        <authorList>
            <person name="Liu Q."/>
            <person name="Xin Y.-H."/>
        </authorList>
    </citation>
    <scope>NUCLEOTIDE SEQUENCE [LARGE SCALE GENOMIC DNA]</scope>
    <source>
        <strain evidence="2 3">ZT4R6</strain>
    </source>
</reference>
<proteinExistence type="predicted"/>
<dbReference type="Proteomes" id="UP000320643">
    <property type="component" value="Unassembled WGS sequence"/>
</dbReference>
<gene>
    <name evidence="2" type="ORF">FMM05_09330</name>
</gene>
<feature type="region of interest" description="Disordered" evidence="1">
    <location>
        <begin position="46"/>
        <end position="65"/>
    </location>
</feature>
<name>A0A552V348_9FLAO</name>
<evidence type="ECO:0000256" key="1">
    <source>
        <dbReference type="SAM" id="MobiDB-lite"/>
    </source>
</evidence>
<dbReference type="OrthoDB" id="826659at2"/>
<dbReference type="EMBL" id="VJVZ01000005">
    <property type="protein sequence ID" value="TRW24883.1"/>
    <property type="molecule type" value="Genomic_DNA"/>
</dbReference>
<evidence type="ECO:0000313" key="3">
    <source>
        <dbReference type="Proteomes" id="UP000320643"/>
    </source>
</evidence>
<keyword evidence="3" id="KW-1185">Reference proteome</keyword>
<protein>
    <recommendedName>
        <fullName evidence="4">Lipocalin-like domain-containing protein</fullName>
    </recommendedName>
</protein>
<evidence type="ECO:0008006" key="4">
    <source>
        <dbReference type="Google" id="ProtNLM"/>
    </source>
</evidence>
<comment type="caution">
    <text evidence="2">The sequence shown here is derived from an EMBL/GenBank/DDBJ whole genome shotgun (WGS) entry which is preliminary data.</text>
</comment>
<sequence length="116" mass="12644">MQSGSWKITSFIEEGNDETTHFAGYNFTFSENGALRAADGTTTINGTWSVTHSDDSSDDDDSSSHDVDFNIAFANPAEFTELSDDWDILERNGNTLKLIDVSGGNGGTDYLTFTKN</sequence>
<dbReference type="AlphaFoldDB" id="A0A552V348"/>
<accession>A0A552V348</accession>
<organism evidence="2 3">
    <name type="scientific">Flavobacterium zepuense</name>
    <dbReference type="NCBI Taxonomy" id="2593302"/>
    <lineage>
        <taxon>Bacteria</taxon>
        <taxon>Pseudomonadati</taxon>
        <taxon>Bacteroidota</taxon>
        <taxon>Flavobacteriia</taxon>
        <taxon>Flavobacteriales</taxon>
        <taxon>Flavobacteriaceae</taxon>
        <taxon>Flavobacterium</taxon>
    </lineage>
</organism>